<dbReference type="SMART" id="SM00986">
    <property type="entry name" value="UDG"/>
    <property type="match status" value="1"/>
</dbReference>
<dbReference type="GO" id="GO:0051539">
    <property type="term" value="F:4 iron, 4 sulfur cluster binding"/>
    <property type="evidence" value="ECO:0007669"/>
    <property type="project" value="UniProtKB-KW"/>
</dbReference>
<dbReference type="RefSeq" id="WP_189567818.1">
    <property type="nucleotide sequence ID" value="NZ_BMXI01000003.1"/>
</dbReference>
<dbReference type="AlphaFoldDB" id="A0A918TG29"/>
<evidence type="ECO:0000256" key="5">
    <source>
        <dbReference type="ARBA" id="ARBA00022763"/>
    </source>
</evidence>
<evidence type="ECO:0000313" key="12">
    <source>
        <dbReference type="EMBL" id="GHC46088.1"/>
    </source>
</evidence>
<dbReference type="GO" id="GO:0046872">
    <property type="term" value="F:metal ion binding"/>
    <property type="evidence" value="ECO:0007669"/>
    <property type="project" value="UniProtKB-KW"/>
</dbReference>
<keyword evidence="5" id="KW-0227">DNA damage</keyword>
<evidence type="ECO:0000256" key="6">
    <source>
        <dbReference type="ARBA" id="ARBA00022801"/>
    </source>
</evidence>
<evidence type="ECO:0000256" key="10">
    <source>
        <dbReference type="SAM" id="MobiDB-lite"/>
    </source>
</evidence>
<dbReference type="NCBIfam" id="TIGR00758">
    <property type="entry name" value="UDG_fam4"/>
    <property type="match status" value="1"/>
</dbReference>
<comment type="similarity">
    <text evidence="1">Belongs to the uracil-DNA glycosylase (UDG) superfamily. Type 4 (UDGa) family.</text>
</comment>
<evidence type="ECO:0000256" key="4">
    <source>
        <dbReference type="ARBA" id="ARBA00022723"/>
    </source>
</evidence>
<evidence type="ECO:0000256" key="2">
    <source>
        <dbReference type="ARBA" id="ARBA00019403"/>
    </source>
</evidence>
<dbReference type="InterPro" id="IPR025404">
    <property type="entry name" value="DUF4130"/>
</dbReference>
<dbReference type="CDD" id="cd10030">
    <property type="entry name" value="UDG-F4_TTUDGA_SPO1dp_like"/>
    <property type="match status" value="1"/>
</dbReference>
<accession>A0A918TG29</accession>
<dbReference type="InterPro" id="IPR023875">
    <property type="entry name" value="DNA_repair_put"/>
</dbReference>
<dbReference type="GO" id="GO:0006281">
    <property type="term" value="P:DNA repair"/>
    <property type="evidence" value="ECO:0007669"/>
    <property type="project" value="UniProtKB-KW"/>
</dbReference>
<keyword evidence="4" id="KW-0479">Metal-binding</keyword>
<name>A0A918TG29_9BACT</name>
<feature type="domain" description="Uracil-DNA glycosylase-like" evidence="11">
    <location>
        <begin position="339"/>
        <end position="499"/>
    </location>
</feature>
<dbReference type="NCBIfam" id="TIGR03914">
    <property type="entry name" value="UDG_fam_dom"/>
    <property type="match status" value="1"/>
</dbReference>
<evidence type="ECO:0000313" key="13">
    <source>
        <dbReference type="Proteomes" id="UP000644507"/>
    </source>
</evidence>
<keyword evidence="7" id="KW-0408">Iron</keyword>
<reference evidence="12" key="1">
    <citation type="journal article" date="2014" name="Int. J. Syst. Evol. Microbiol.">
        <title>Complete genome sequence of Corynebacterium casei LMG S-19264T (=DSM 44701T), isolated from a smear-ripened cheese.</title>
        <authorList>
            <consortium name="US DOE Joint Genome Institute (JGI-PGF)"/>
            <person name="Walter F."/>
            <person name="Albersmeier A."/>
            <person name="Kalinowski J."/>
            <person name="Ruckert C."/>
        </authorList>
    </citation>
    <scope>NUCLEOTIDE SEQUENCE</scope>
    <source>
        <strain evidence="12">KCTC 12988</strain>
    </source>
</reference>
<evidence type="ECO:0000256" key="3">
    <source>
        <dbReference type="ARBA" id="ARBA00022485"/>
    </source>
</evidence>
<keyword evidence="3" id="KW-0004">4Fe-4S</keyword>
<dbReference type="InterPro" id="IPR005122">
    <property type="entry name" value="Uracil-DNA_glycosylase-like"/>
</dbReference>
<dbReference type="SUPFAM" id="SSF52141">
    <property type="entry name" value="Uracil-DNA glycosylase-like"/>
    <property type="match status" value="1"/>
</dbReference>
<reference evidence="12" key="2">
    <citation type="submission" date="2020-09" db="EMBL/GenBank/DDBJ databases">
        <authorList>
            <person name="Sun Q."/>
            <person name="Kim S."/>
        </authorList>
    </citation>
    <scope>NUCLEOTIDE SEQUENCE</scope>
    <source>
        <strain evidence="12">KCTC 12988</strain>
    </source>
</reference>
<keyword evidence="13" id="KW-1185">Reference proteome</keyword>
<dbReference type="SMART" id="SM00987">
    <property type="entry name" value="UreE_C"/>
    <property type="match status" value="1"/>
</dbReference>
<feature type="region of interest" description="Disordered" evidence="10">
    <location>
        <begin position="275"/>
        <end position="298"/>
    </location>
</feature>
<dbReference type="EMBL" id="BMXI01000003">
    <property type="protein sequence ID" value="GHC46088.1"/>
    <property type="molecule type" value="Genomic_DNA"/>
</dbReference>
<proteinExistence type="inferred from homology"/>
<evidence type="ECO:0000256" key="8">
    <source>
        <dbReference type="ARBA" id="ARBA00023014"/>
    </source>
</evidence>
<dbReference type="Pfam" id="PF03167">
    <property type="entry name" value="UDG"/>
    <property type="match status" value="1"/>
</dbReference>
<keyword evidence="6" id="KW-0378">Hydrolase</keyword>
<dbReference type="InterPro" id="IPR005273">
    <property type="entry name" value="Ura-DNA_glyco_family4"/>
</dbReference>
<dbReference type="PANTHER" id="PTHR33693">
    <property type="entry name" value="TYPE-5 URACIL-DNA GLYCOSYLASE"/>
    <property type="match status" value="1"/>
</dbReference>
<dbReference type="PANTHER" id="PTHR33693:SF9">
    <property type="entry name" value="TYPE-4 URACIL-DNA GLYCOSYLASE"/>
    <property type="match status" value="1"/>
</dbReference>
<dbReference type="NCBIfam" id="TIGR03915">
    <property type="entry name" value="SAM_7_link_chp"/>
    <property type="match status" value="1"/>
</dbReference>
<evidence type="ECO:0000259" key="11">
    <source>
        <dbReference type="SMART" id="SM00986"/>
    </source>
</evidence>
<dbReference type="Pfam" id="PF13566">
    <property type="entry name" value="DUF4130"/>
    <property type="match status" value="1"/>
</dbReference>
<dbReference type="Proteomes" id="UP000644507">
    <property type="component" value="Unassembled WGS sequence"/>
</dbReference>
<evidence type="ECO:0000256" key="1">
    <source>
        <dbReference type="ARBA" id="ARBA00006521"/>
    </source>
</evidence>
<dbReference type="InterPro" id="IPR036895">
    <property type="entry name" value="Uracil-DNA_glycosylase-like_sf"/>
</dbReference>
<gene>
    <name evidence="12" type="ORF">GCM10007100_09490</name>
</gene>
<dbReference type="GO" id="GO:0097506">
    <property type="term" value="F:deaminated base DNA N-glycosylase activity"/>
    <property type="evidence" value="ECO:0007669"/>
    <property type="project" value="UniProtKB-ARBA"/>
</dbReference>
<protein>
    <recommendedName>
        <fullName evidence="2">Type-4 uracil-DNA glycosylase</fullName>
    </recommendedName>
</protein>
<keyword evidence="9" id="KW-0234">DNA repair</keyword>
<evidence type="ECO:0000256" key="7">
    <source>
        <dbReference type="ARBA" id="ARBA00023004"/>
    </source>
</evidence>
<comment type="caution">
    <text evidence="12">The sequence shown here is derived from an EMBL/GenBank/DDBJ whole genome shotgun (WGS) entry which is preliminary data.</text>
</comment>
<sequence>MQTITISPTLASWREAARELLLKGISPAEILFEDGSQSPSLFLTDDVKATPAPTAKGEELSHYDPRILPQLNIPKSFLDLAEMVACNRDPERWSLLYQAVHRITLDRERQLLRVSTDPLTRRLTELSKAVSRDRHKMKAFVRFRKIGELEENGREQFVAWFEPEHFIVELTAPFFAKRFASFDWSILTPDRCAHWDGERLEFTQGVEASQAPQDDELEDYWRTYYASIFNPARLKLKAMQSEMPKKYWKNLPEAPLIADLTSSASQRAMKMVEDGPNTTRKHVSAKVPTGAQHPDTDELGLAPEEALAKVAELSMAQLDAEATACRYCPLYEAATQTVFGEGPPSARVMLIGEQPGDQEDIAGRPFVGPAGQLLDQALLQAGLKREDLYLTNTVKHFKFKSQGRRLHERASAEEIHRCKPWVLAEILKVQPEVIVLLGSTAAQALIDPSFQILKQRGLVKELTPLAPTVVATVHPSYLLRLKDKTQTEEEMARFVADLKLATKSRS</sequence>
<organism evidence="12 13">
    <name type="scientific">Roseibacillus persicicus</name>
    <dbReference type="NCBI Taxonomy" id="454148"/>
    <lineage>
        <taxon>Bacteria</taxon>
        <taxon>Pseudomonadati</taxon>
        <taxon>Verrucomicrobiota</taxon>
        <taxon>Verrucomicrobiia</taxon>
        <taxon>Verrucomicrobiales</taxon>
        <taxon>Verrucomicrobiaceae</taxon>
        <taxon>Roseibacillus</taxon>
    </lineage>
</organism>
<dbReference type="InterPro" id="IPR051536">
    <property type="entry name" value="UDG_Type-4/5"/>
</dbReference>
<dbReference type="Gene3D" id="3.40.470.10">
    <property type="entry name" value="Uracil-DNA glycosylase-like domain"/>
    <property type="match status" value="1"/>
</dbReference>
<evidence type="ECO:0000256" key="9">
    <source>
        <dbReference type="ARBA" id="ARBA00023204"/>
    </source>
</evidence>
<keyword evidence="8" id="KW-0411">Iron-sulfur</keyword>